<gene>
    <name evidence="6" type="ORF">HUN01_32265</name>
</gene>
<dbReference type="RefSeq" id="WP_181929586.1">
    <property type="nucleotide sequence ID" value="NZ_CP054698.1"/>
</dbReference>
<dbReference type="PROSITE" id="PS50983">
    <property type="entry name" value="FE_B12_PBP"/>
    <property type="match status" value="1"/>
</dbReference>
<dbReference type="GO" id="GO:1901678">
    <property type="term" value="P:iron coordination entity transport"/>
    <property type="evidence" value="ECO:0007669"/>
    <property type="project" value="UniProtKB-ARBA"/>
</dbReference>
<dbReference type="SUPFAM" id="SSF53807">
    <property type="entry name" value="Helical backbone' metal receptor"/>
    <property type="match status" value="1"/>
</dbReference>
<name>A0A7D7LJ03_9NOSO</name>
<dbReference type="Proteomes" id="UP000514713">
    <property type="component" value="Chromosome"/>
</dbReference>
<evidence type="ECO:0000313" key="7">
    <source>
        <dbReference type="Proteomes" id="UP000514713"/>
    </source>
</evidence>
<sequence>MFLKFRRQMRLYLHQYMGLVIVTVLLITACQSGVPNSPNLENVRSLSIDCRVVEHAGGETTICGKPQKVVALEPKLLSMMLALDFQPSGYADAGLFNLRQFNNPSKQIPYLGNFVTSQPINLGDRSNPSLETLILLKPDLILGMKWQQNKLLSAIAPTVLIDNTEETWQDNIRILAKTLHREDNVQQVIASHKQHLAEVRTKLAPLVNTHPRVLNIACNQSMDYIEIKYSGDSVQLLEEIGFQSVLLEDVERKPGVRPKVTIETLSQLNADIIIVHTWLDHWDGHSTYNVPLEALKEKWAKNPLLHDSRAWKEGRVYFVDYHAWGGVIGGFIADSLMLEQLPTLLLSPMQGNSKPIFRAAINLINLFDVNYFDNTSSQLGVIPGEPFSVGGTVS</sequence>
<keyword evidence="7" id="KW-1185">Reference proteome</keyword>
<dbReference type="CDD" id="cd01146">
    <property type="entry name" value="FhuD"/>
    <property type="match status" value="1"/>
</dbReference>
<comment type="subcellular location">
    <subcellularLocation>
        <location evidence="1">Cell envelope</location>
    </subcellularLocation>
</comment>
<dbReference type="Gene3D" id="3.40.50.1980">
    <property type="entry name" value="Nitrogenase molybdenum iron protein domain"/>
    <property type="match status" value="2"/>
</dbReference>
<evidence type="ECO:0000256" key="4">
    <source>
        <dbReference type="ARBA" id="ARBA00022729"/>
    </source>
</evidence>
<dbReference type="EMBL" id="CP054698">
    <property type="protein sequence ID" value="QMS92052.1"/>
    <property type="molecule type" value="Genomic_DNA"/>
</dbReference>
<dbReference type="PANTHER" id="PTHR30532">
    <property type="entry name" value="IRON III DICITRATE-BINDING PERIPLASMIC PROTEIN"/>
    <property type="match status" value="1"/>
</dbReference>
<feature type="domain" description="Fe/B12 periplasmic-binding" evidence="5">
    <location>
        <begin position="68"/>
        <end position="349"/>
    </location>
</feature>
<evidence type="ECO:0000259" key="5">
    <source>
        <dbReference type="PROSITE" id="PS50983"/>
    </source>
</evidence>
<evidence type="ECO:0000256" key="3">
    <source>
        <dbReference type="ARBA" id="ARBA00022448"/>
    </source>
</evidence>
<evidence type="ECO:0000313" key="6">
    <source>
        <dbReference type="EMBL" id="QMS92052.1"/>
    </source>
</evidence>
<dbReference type="GO" id="GO:0030288">
    <property type="term" value="C:outer membrane-bounded periplasmic space"/>
    <property type="evidence" value="ECO:0007669"/>
    <property type="project" value="TreeGrafter"/>
</dbReference>
<protein>
    <submittedName>
        <fullName evidence="6">Iron-siderophore ABC transporter substrate-binding protein</fullName>
    </submittedName>
</protein>
<keyword evidence="4" id="KW-0732">Signal</keyword>
<dbReference type="InterPro" id="IPR002491">
    <property type="entry name" value="ABC_transptr_periplasmic_BD"/>
</dbReference>
<dbReference type="Pfam" id="PF01497">
    <property type="entry name" value="Peripla_BP_2"/>
    <property type="match status" value="1"/>
</dbReference>
<comment type="similarity">
    <text evidence="2">Belongs to the bacterial solute-binding protein 8 family.</text>
</comment>
<proteinExistence type="inferred from homology"/>
<reference evidence="7" key="1">
    <citation type="submission" date="2020-06" db="EMBL/GenBank/DDBJ databases">
        <title>Nostoc edaphicum CCNP1411 genome.</title>
        <authorList>
            <person name="Fidor A."/>
            <person name="Grabski M."/>
            <person name="Gawor J."/>
            <person name="Gromadka R."/>
            <person name="Wegrzyn G."/>
            <person name="Mazur-Marzec H."/>
        </authorList>
    </citation>
    <scope>NUCLEOTIDE SEQUENCE [LARGE SCALE GENOMIC DNA]</scope>
    <source>
        <strain evidence="7">CCNP1411</strain>
    </source>
</reference>
<dbReference type="PANTHER" id="PTHR30532:SF24">
    <property type="entry name" value="FERRIC ENTEROBACTIN-BINDING PERIPLASMIC PROTEIN FEPB"/>
    <property type="match status" value="1"/>
</dbReference>
<dbReference type="AlphaFoldDB" id="A0A7D7LJ03"/>
<evidence type="ECO:0000256" key="1">
    <source>
        <dbReference type="ARBA" id="ARBA00004196"/>
    </source>
</evidence>
<dbReference type="InterPro" id="IPR051313">
    <property type="entry name" value="Bact_iron-sidero_bind"/>
</dbReference>
<dbReference type="KEGG" id="ned:HUN01_32265"/>
<keyword evidence="3" id="KW-0813">Transport</keyword>
<evidence type="ECO:0000256" key="2">
    <source>
        <dbReference type="ARBA" id="ARBA00008814"/>
    </source>
</evidence>
<organism evidence="6 7">
    <name type="scientific">Nostoc edaphicum CCNP1411</name>
    <dbReference type="NCBI Taxonomy" id="1472755"/>
    <lineage>
        <taxon>Bacteria</taxon>
        <taxon>Bacillati</taxon>
        <taxon>Cyanobacteriota</taxon>
        <taxon>Cyanophyceae</taxon>
        <taxon>Nostocales</taxon>
        <taxon>Nostocaceae</taxon>
        <taxon>Nostoc</taxon>
    </lineage>
</organism>
<dbReference type="PROSITE" id="PS51257">
    <property type="entry name" value="PROKAR_LIPOPROTEIN"/>
    <property type="match status" value="1"/>
</dbReference>
<accession>A0A7D7LJ03</accession>